<dbReference type="PIRSF" id="PIRSF016933">
    <property type="entry name" value="PrsW"/>
    <property type="match status" value="1"/>
</dbReference>
<dbReference type="Pfam" id="PF13367">
    <property type="entry name" value="PrsW-protease"/>
    <property type="match status" value="1"/>
</dbReference>
<feature type="transmembrane region" description="Helical" evidence="10">
    <location>
        <begin position="30"/>
        <end position="49"/>
    </location>
</feature>
<evidence type="ECO:0000256" key="1">
    <source>
        <dbReference type="ARBA" id="ARBA00004651"/>
    </source>
</evidence>
<comment type="similarity">
    <text evidence="2">Belongs to the protease PrsW family.</text>
</comment>
<evidence type="ECO:0000256" key="6">
    <source>
        <dbReference type="ARBA" id="ARBA00022692"/>
    </source>
</evidence>
<sequence>MVLTILAVIPGIVLFSLVYGLDRNEKEPMGLMWKLFCLGAISVIPAAIVELILKNVYQSTFAFNNIVYLIALCYFAIGLAEEGGKYFFLKMATWKSPEFNYTFDGVVYAVTVSLGFAVIENIMYVLSTRSFGVAIMRALLSVPGHAMFGVYMGTYYGIAKLSESYINTAGRDKNLFRAYAAAVFIHGTYDFCLMTGQVVIVIPFLIFEIWFTFHTYKKLKLLAGADRRIQ</sequence>
<evidence type="ECO:0000313" key="11">
    <source>
        <dbReference type="EMBL" id="SKA72100.1"/>
    </source>
</evidence>
<keyword evidence="5" id="KW-0645">Protease</keyword>
<dbReference type="RefSeq" id="WP_078767118.1">
    <property type="nucleotide sequence ID" value="NZ_FUXZ01000017.1"/>
</dbReference>
<dbReference type="OrthoDB" id="5504276at2"/>
<feature type="transmembrane region" description="Helical" evidence="10">
    <location>
        <begin position="61"/>
        <end position="80"/>
    </location>
</feature>
<evidence type="ECO:0000256" key="9">
    <source>
        <dbReference type="ARBA" id="ARBA00023136"/>
    </source>
</evidence>
<comment type="subcellular location">
    <subcellularLocation>
        <location evidence="1">Cell membrane</location>
        <topology evidence="1">Multi-pass membrane protein</topology>
    </subcellularLocation>
</comment>
<dbReference type="PANTHER" id="PTHR36844:SF1">
    <property type="entry name" value="PROTEASE PRSW"/>
    <property type="match status" value="1"/>
</dbReference>
<evidence type="ECO:0000256" key="7">
    <source>
        <dbReference type="ARBA" id="ARBA00022801"/>
    </source>
</evidence>
<evidence type="ECO:0000256" key="4">
    <source>
        <dbReference type="ARBA" id="ARBA00022475"/>
    </source>
</evidence>
<organism evidence="11 12">
    <name type="scientific">Eubacterium uniforme</name>
    <dbReference type="NCBI Taxonomy" id="39495"/>
    <lineage>
        <taxon>Bacteria</taxon>
        <taxon>Bacillati</taxon>
        <taxon>Bacillota</taxon>
        <taxon>Clostridia</taxon>
        <taxon>Eubacteriales</taxon>
        <taxon>Eubacteriaceae</taxon>
        <taxon>Eubacterium</taxon>
    </lineage>
</organism>
<feature type="transmembrane region" description="Helical" evidence="10">
    <location>
        <begin position="138"/>
        <end position="158"/>
    </location>
</feature>
<dbReference type="InterPro" id="IPR023596">
    <property type="entry name" value="Peptidase_PrsW_arch/bac"/>
</dbReference>
<keyword evidence="4" id="KW-1003">Cell membrane</keyword>
<feature type="transmembrane region" description="Helical" evidence="10">
    <location>
        <begin position="178"/>
        <end position="211"/>
    </location>
</feature>
<reference evidence="11 12" key="1">
    <citation type="submission" date="2017-02" db="EMBL/GenBank/DDBJ databases">
        <authorList>
            <person name="Peterson S.W."/>
        </authorList>
    </citation>
    <scope>NUCLEOTIDE SEQUENCE [LARGE SCALE GENOMIC DNA]</scope>
    <source>
        <strain evidence="11 12">ATCC 35992</strain>
    </source>
</reference>
<protein>
    <recommendedName>
        <fullName evidence="3">Protease PrsW</fullName>
    </recommendedName>
</protein>
<dbReference type="InterPro" id="IPR026898">
    <property type="entry name" value="PrsW"/>
</dbReference>
<keyword evidence="6 10" id="KW-0812">Transmembrane</keyword>
<feature type="transmembrane region" description="Helical" evidence="10">
    <location>
        <begin position="106"/>
        <end position="126"/>
    </location>
</feature>
<dbReference type="GO" id="GO:0006508">
    <property type="term" value="P:proteolysis"/>
    <property type="evidence" value="ECO:0007669"/>
    <property type="project" value="UniProtKB-KW"/>
</dbReference>
<dbReference type="GO" id="GO:0005886">
    <property type="term" value="C:plasma membrane"/>
    <property type="evidence" value="ECO:0007669"/>
    <property type="project" value="UniProtKB-SubCell"/>
</dbReference>
<keyword evidence="8 10" id="KW-1133">Transmembrane helix</keyword>
<accession>A0A1T4W4A6</accession>
<dbReference type="Proteomes" id="UP000190814">
    <property type="component" value="Unassembled WGS sequence"/>
</dbReference>
<keyword evidence="12" id="KW-1185">Reference proteome</keyword>
<dbReference type="STRING" id="39495.SAMN02745111_02295"/>
<evidence type="ECO:0000256" key="3">
    <source>
        <dbReference type="ARBA" id="ARBA00018997"/>
    </source>
</evidence>
<evidence type="ECO:0000313" key="12">
    <source>
        <dbReference type="Proteomes" id="UP000190814"/>
    </source>
</evidence>
<proteinExistence type="inferred from homology"/>
<gene>
    <name evidence="11" type="ORF">SAMN02745111_02295</name>
</gene>
<keyword evidence="9 10" id="KW-0472">Membrane</keyword>
<name>A0A1T4W4A6_9FIRM</name>
<dbReference type="PANTHER" id="PTHR36844">
    <property type="entry name" value="PROTEASE PRSW"/>
    <property type="match status" value="1"/>
</dbReference>
<evidence type="ECO:0000256" key="8">
    <source>
        <dbReference type="ARBA" id="ARBA00022989"/>
    </source>
</evidence>
<evidence type="ECO:0000256" key="5">
    <source>
        <dbReference type="ARBA" id="ARBA00022670"/>
    </source>
</evidence>
<evidence type="ECO:0000256" key="10">
    <source>
        <dbReference type="SAM" id="Phobius"/>
    </source>
</evidence>
<dbReference type="GO" id="GO:0008233">
    <property type="term" value="F:peptidase activity"/>
    <property type="evidence" value="ECO:0007669"/>
    <property type="project" value="UniProtKB-KW"/>
</dbReference>
<dbReference type="AlphaFoldDB" id="A0A1T4W4A6"/>
<keyword evidence="7" id="KW-0378">Hydrolase</keyword>
<dbReference type="EMBL" id="FUXZ01000017">
    <property type="protein sequence ID" value="SKA72100.1"/>
    <property type="molecule type" value="Genomic_DNA"/>
</dbReference>
<evidence type="ECO:0000256" key="2">
    <source>
        <dbReference type="ARBA" id="ARBA00009165"/>
    </source>
</evidence>